<comment type="similarity">
    <text evidence="4">Belongs to the globin family. Two-domain flavohemoproteins subfamily.</text>
</comment>
<keyword evidence="14" id="KW-0408">Iron</keyword>
<comment type="cofactor">
    <cofactor evidence="1">
        <name>heme b</name>
        <dbReference type="ChEBI" id="CHEBI:60344"/>
    </cofactor>
</comment>
<dbReference type="NCBIfam" id="NF009805">
    <property type="entry name" value="PRK13289.1"/>
    <property type="match status" value="1"/>
</dbReference>
<comment type="caution">
    <text evidence="24">The sequence shown here is derived from an EMBL/GenBank/DDBJ whole genome shotgun (WGS) entry which is preliminary data.</text>
</comment>
<gene>
    <name evidence="24" type="ORF">NU09_3397</name>
</gene>
<keyword evidence="15" id="KW-0520">NAD</keyword>
<evidence type="ECO:0000256" key="4">
    <source>
        <dbReference type="ARBA" id="ARBA00008414"/>
    </source>
</evidence>
<organism evidence="24 25">
    <name type="scientific">Flavobacterium beibuense</name>
    <dbReference type="NCBI Taxonomy" id="657326"/>
    <lineage>
        <taxon>Bacteria</taxon>
        <taxon>Pseudomonadati</taxon>
        <taxon>Bacteroidota</taxon>
        <taxon>Flavobacteriia</taxon>
        <taxon>Flavobacteriales</taxon>
        <taxon>Flavobacteriaceae</taxon>
        <taxon>Flavobacterium</taxon>
    </lineage>
</organism>
<dbReference type="SUPFAM" id="SSF63380">
    <property type="entry name" value="Riboflavin synthase domain-like"/>
    <property type="match status" value="1"/>
</dbReference>
<comment type="cofactor">
    <cofactor evidence="2">
        <name>FAD</name>
        <dbReference type="ChEBI" id="CHEBI:57692"/>
    </cofactor>
</comment>
<evidence type="ECO:0000256" key="3">
    <source>
        <dbReference type="ARBA" id="ARBA00006401"/>
    </source>
</evidence>
<keyword evidence="9" id="KW-0285">Flavoprotein</keyword>
<comment type="catalytic activity">
    <reaction evidence="19">
        <text>2 nitric oxide + NADH + 2 O2 = 2 nitrate + NAD(+) + H(+)</text>
        <dbReference type="Rhea" id="RHEA:19469"/>
        <dbReference type="ChEBI" id="CHEBI:15378"/>
        <dbReference type="ChEBI" id="CHEBI:15379"/>
        <dbReference type="ChEBI" id="CHEBI:16480"/>
        <dbReference type="ChEBI" id="CHEBI:17632"/>
        <dbReference type="ChEBI" id="CHEBI:57540"/>
        <dbReference type="ChEBI" id="CHEBI:57945"/>
        <dbReference type="EC" id="1.14.12.17"/>
    </reaction>
</comment>
<evidence type="ECO:0000256" key="20">
    <source>
        <dbReference type="ARBA" id="ARBA00049433"/>
    </source>
</evidence>
<evidence type="ECO:0000256" key="16">
    <source>
        <dbReference type="ARBA" id="ARBA00030024"/>
    </source>
</evidence>
<dbReference type="InterPro" id="IPR017938">
    <property type="entry name" value="Riboflavin_synthase-like_b-brl"/>
</dbReference>
<dbReference type="GO" id="GO:0046210">
    <property type="term" value="P:nitric oxide catabolic process"/>
    <property type="evidence" value="ECO:0007669"/>
    <property type="project" value="TreeGrafter"/>
</dbReference>
<dbReference type="GO" id="GO:0005344">
    <property type="term" value="F:oxygen carrier activity"/>
    <property type="evidence" value="ECO:0007669"/>
    <property type="project" value="UniProtKB-KW"/>
</dbReference>
<evidence type="ECO:0000259" key="23">
    <source>
        <dbReference type="PROSITE" id="PS51384"/>
    </source>
</evidence>
<dbReference type="PROSITE" id="PS01033">
    <property type="entry name" value="GLOBIN"/>
    <property type="match status" value="1"/>
</dbReference>
<evidence type="ECO:0000256" key="14">
    <source>
        <dbReference type="ARBA" id="ARBA00023004"/>
    </source>
</evidence>
<evidence type="ECO:0000313" key="24">
    <source>
        <dbReference type="EMBL" id="RYJ40409.1"/>
    </source>
</evidence>
<dbReference type="InterPro" id="IPR000971">
    <property type="entry name" value="Globin"/>
</dbReference>
<dbReference type="AlphaFoldDB" id="A0A444W3B1"/>
<dbReference type="PANTHER" id="PTHR43396">
    <property type="entry name" value="FLAVOHEMOPROTEIN"/>
    <property type="match status" value="1"/>
</dbReference>
<dbReference type="InterPro" id="IPR039261">
    <property type="entry name" value="FNR_nucleotide-bd"/>
</dbReference>
<keyword evidence="10" id="KW-0479">Metal-binding</keyword>
<evidence type="ECO:0000256" key="12">
    <source>
        <dbReference type="ARBA" id="ARBA00022857"/>
    </source>
</evidence>
<dbReference type="InterPro" id="IPR009050">
    <property type="entry name" value="Globin-like_sf"/>
</dbReference>
<reference evidence="24 25" key="1">
    <citation type="submission" date="2014-12" db="EMBL/GenBank/DDBJ databases">
        <title>Genome sequence of Flavobacterium beibuense RSKm HC5.</title>
        <authorList>
            <person name="Kim J.F."/>
            <person name="Song J.Y."/>
            <person name="Kwak M.-J."/>
            <person name="Lee S.-W."/>
        </authorList>
    </citation>
    <scope>NUCLEOTIDE SEQUENCE [LARGE SCALE GENOMIC DNA]</scope>
    <source>
        <strain evidence="24 25">RSKm HC5</strain>
    </source>
</reference>
<dbReference type="GO" id="GO:0020037">
    <property type="term" value="F:heme binding"/>
    <property type="evidence" value="ECO:0007669"/>
    <property type="project" value="InterPro"/>
</dbReference>
<dbReference type="CDD" id="cd14779">
    <property type="entry name" value="FHP_Ae-globin-like"/>
    <property type="match status" value="1"/>
</dbReference>
<dbReference type="Gene3D" id="2.40.30.10">
    <property type="entry name" value="Translation factors"/>
    <property type="match status" value="1"/>
</dbReference>
<evidence type="ECO:0000256" key="19">
    <source>
        <dbReference type="ARBA" id="ARBA00048649"/>
    </source>
</evidence>
<evidence type="ECO:0000259" key="22">
    <source>
        <dbReference type="PROSITE" id="PS01033"/>
    </source>
</evidence>
<dbReference type="GO" id="GO:0046872">
    <property type="term" value="F:metal ion binding"/>
    <property type="evidence" value="ECO:0007669"/>
    <property type="project" value="UniProtKB-KW"/>
</dbReference>
<evidence type="ECO:0000256" key="9">
    <source>
        <dbReference type="ARBA" id="ARBA00022630"/>
    </source>
</evidence>
<evidence type="ECO:0000256" key="8">
    <source>
        <dbReference type="ARBA" id="ARBA00022621"/>
    </source>
</evidence>
<dbReference type="PROSITE" id="PS51384">
    <property type="entry name" value="FAD_FR"/>
    <property type="match status" value="1"/>
</dbReference>
<evidence type="ECO:0000256" key="7">
    <source>
        <dbReference type="ARBA" id="ARBA00022617"/>
    </source>
</evidence>
<dbReference type="GO" id="GO:0071949">
    <property type="term" value="F:FAD binding"/>
    <property type="evidence" value="ECO:0007669"/>
    <property type="project" value="TreeGrafter"/>
</dbReference>
<dbReference type="FunFam" id="2.40.30.10:FF:000034">
    <property type="entry name" value="Flavohemoprotein"/>
    <property type="match status" value="1"/>
</dbReference>
<feature type="domain" description="FAD-binding FR-type" evidence="23">
    <location>
        <begin position="152"/>
        <end position="262"/>
    </location>
</feature>
<dbReference type="Pfam" id="PF00042">
    <property type="entry name" value="Globin"/>
    <property type="match status" value="1"/>
</dbReference>
<keyword evidence="12" id="KW-0521">NADP</keyword>
<dbReference type="InterPro" id="IPR012292">
    <property type="entry name" value="Globin/Proto"/>
</dbReference>
<dbReference type="EMBL" id="JUIW01000014">
    <property type="protein sequence ID" value="RYJ40409.1"/>
    <property type="molecule type" value="Genomic_DNA"/>
</dbReference>
<dbReference type="Pfam" id="PF00175">
    <property type="entry name" value="NAD_binding_1"/>
    <property type="match status" value="1"/>
</dbReference>
<evidence type="ECO:0000256" key="11">
    <source>
        <dbReference type="ARBA" id="ARBA00022827"/>
    </source>
</evidence>
<dbReference type="RefSeq" id="WP_129752466.1">
    <property type="nucleotide sequence ID" value="NZ_JUIW01000014.1"/>
</dbReference>
<keyword evidence="13" id="KW-0560">Oxidoreductase</keyword>
<evidence type="ECO:0000313" key="25">
    <source>
        <dbReference type="Proteomes" id="UP000289775"/>
    </source>
</evidence>
<keyword evidence="25" id="KW-1185">Reference proteome</keyword>
<evidence type="ECO:0000256" key="13">
    <source>
        <dbReference type="ARBA" id="ARBA00023002"/>
    </source>
</evidence>
<dbReference type="Proteomes" id="UP000289775">
    <property type="component" value="Unassembled WGS sequence"/>
</dbReference>
<dbReference type="EC" id="1.14.12.17" evidence="5"/>
<sequence length="400" mass="45220">MLTEKQKETILATVPVLRENGVVLTKHFYNRMLRNHPELKNIFNLGNQNNERQQTALAMAVLAYAENITNPDVLIPVIDMIGHKHTSLDIKPEHYSIVGENLIAAISEVLQEAATNDIIDAWTIAYKQLADLMIGHEKGLYNKKFTEENGWVGWKSFMIKKKVRESEEITSFYLYPIEGEGVPLHVPGQYLSIRLFLPQLGLLQPRQYSISCAPNGKYYRISVKRELGGELHPDGMISNRLHQMEEGELVELTSPSGNFVLNTNDNDKVFISGGVGQTPLLAMLESLTNTSLNHNLVWIHGCRHSGVHAFEEAVKKVENNVANVSSHIFYEEAVNTSADYYTGRVDLSKIKGWLPDVQTEYYICGPAGFIKAHYNYLKECNVPVDKIFFEEFGPQVLQLN</sequence>
<evidence type="ECO:0000256" key="18">
    <source>
        <dbReference type="ARBA" id="ARBA00033187"/>
    </source>
</evidence>
<keyword evidence="7 21" id="KW-0349">Heme</keyword>
<dbReference type="PANTHER" id="PTHR43396:SF3">
    <property type="entry name" value="FLAVOHEMOPROTEIN"/>
    <property type="match status" value="1"/>
</dbReference>
<keyword evidence="11" id="KW-0274">FAD</keyword>
<keyword evidence="8 21" id="KW-0561">Oxygen transport</keyword>
<comment type="catalytic activity">
    <reaction evidence="20">
        <text>2 nitric oxide + NADPH + 2 O2 = 2 nitrate + NADP(+) + H(+)</text>
        <dbReference type="Rhea" id="RHEA:19465"/>
        <dbReference type="ChEBI" id="CHEBI:15378"/>
        <dbReference type="ChEBI" id="CHEBI:15379"/>
        <dbReference type="ChEBI" id="CHEBI:16480"/>
        <dbReference type="ChEBI" id="CHEBI:17632"/>
        <dbReference type="ChEBI" id="CHEBI:57783"/>
        <dbReference type="ChEBI" id="CHEBI:58349"/>
        <dbReference type="EC" id="1.14.12.17"/>
    </reaction>
</comment>
<evidence type="ECO:0000256" key="2">
    <source>
        <dbReference type="ARBA" id="ARBA00001974"/>
    </source>
</evidence>
<feature type="domain" description="Globin" evidence="22">
    <location>
        <begin position="1"/>
        <end position="138"/>
    </location>
</feature>
<dbReference type="CDD" id="cd06184">
    <property type="entry name" value="flavohem_like_fad_nad_binding"/>
    <property type="match status" value="1"/>
</dbReference>
<evidence type="ECO:0000256" key="10">
    <source>
        <dbReference type="ARBA" id="ARBA00022723"/>
    </source>
</evidence>
<dbReference type="Gene3D" id="1.10.490.10">
    <property type="entry name" value="Globins"/>
    <property type="match status" value="1"/>
</dbReference>
<dbReference type="InterPro" id="IPR001433">
    <property type="entry name" value="OxRdtase_FAD/NAD-bd"/>
</dbReference>
<dbReference type="OrthoDB" id="9801223at2"/>
<comment type="similarity">
    <text evidence="3">In the C-terminal section; belongs to the flavoprotein pyridine nucleotide cytochrome reductase family.</text>
</comment>
<dbReference type="GO" id="GO:0019825">
    <property type="term" value="F:oxygen binding"/>
    <property type="evidence" value="ECO:0007669"/>
    <property type="project" value="InterPro"/>
</dbReference>
<accession>A0A444W3B1</accession>
<evidence type="ECO:0000256" key="17">
    <source>
        <dbReference type="ARBA" id="ARBA00030929"/>
    </source>
</evidence>
<dbReference type="SUPFAM" id="SSF46458">
    <property type="entry name" value="Globin-like"/>
    <property type="match status" value="1"/>
</dbReference>
<keyword evidence="21" id="KW-0813">Transport</keyword>
<evidence type="ECO:0000256" key="5">
    <source>
        <dbReference type="ARBA" id="ARBA00012229"/>
    </source>
</evidence>
<dbReference type="PRINTS" id="PR00410">
    <property type="entry name" value="PHEHYDRXLASE"/>
</dbReference>
<evidence type="ECO:0000256" key="1">
    <source>
        <dbReference type="ARBA" id="ARBA00001970"/>
    </source>
</evidence>
<dbReference type="SUPFAM" id="SSF52343">
    <property type="entry name" value="Ferredoxin reductase-like, C-terminal NADP-linked domain"/>
    <property type="match status" value="1"/>
</dbReference>
<name>A0A444W3B1_9FLAO</name>
<evidence type="ECO:0000256" key="21">
    <source>
        <dbReference type="RuleBase" id="RU000356"/>
    </source>
</evidence>
<evidence type="ECO:0000256" key="6">
    <source>
        <dbReference type="ARBA" id="ARBA00014637"/>
    </source>
</evidence>
<evidence type="ECO:0000256" key="15">
    <source>
        <dbReference type="ARBA" id="ARBA00023027"/>
    </source>
</evidence>
<dbReference type="FunFam" id="1.10.490.10:FF:000003">
    <property type="entry name" value="Flavohemoprotein"/>
    <property type="match status" value="1"/>
</dbReference>
<dbReference type="InterPro" id="IPR017927">
    <property type="entry name" value="FAD-bd_FR_type"/>
</dbReference>
<dbReference type="GO" id="GO:0008941">
    <property type="term" value="F:nitric oxide dioxygenase NAD(P)H activity"/>
    <property type="evidence" value="ECO:0007669"/>
    <property type="project" value="UniProtKB-EC"/>
</dbReference>
<dbReference type="GO" id="GO:0071500">
    <property type="term" value="P:cellular response to nitrosative stress"/>
    <property type="evidence" value="ECO:0007669"/>
    <property type="project" value="TreeGrafter"/>
</dbReference>
<dbReference type="Gene3D" id="3.40.50.80">
    <property type="entry name" value="Nucleotide-binding domain of ferredoxin-NADP reductase (FNR) module"/>
    <property type="match status" value="1"/>
</dbReference>
<protein>
    <recommendedName>
        <fullName evidence="6">Flavohemoprotein</fullName>
        <ecNumber evidence="5">1.14.12.17</ecNumber>
    </recommendedName>
    <alternativeName>
        <fullName evidence="17">Flavohemoglobin</fullName>
    </alternativeName>
    <alternativeName>
        <fullName evidence="16">Hemoglobin-like protein</fullName>
    </alternativeName>
    <alternativeName>
        <fullName evidence="18">Nitric oxide dioxygenase</fullName>
    </alternativeName>
</protein>
<proteinExistence type="inferred from homology"/>